<sequence length="164" mass="19780">MKKLLYLLSIVALCSSFQVMAQNTKLTEQERFNLEMAKRHSQMVQKVKLKLKKYDKDTFEDFAFLGLSYCMDNLVPYPETMSHVYVNSFNFGKALFPRLIGHDELKQELNKFHKKKFKYKNFNGYFDVVYKCQSIYNIKNQNLRKTYLQIINNPEYQENWNFDY</sequence>
<dbReference type="EMBL" id="OCNF01000003">
    <property type="protein sequence ID" value="SOD66113.1"/>
    <property type="molecule type" value="Genomic_DNA"/>
</dbReference>
<dbReference type="Proteomes" id="UP000219669">
    <property type="component" value="Unassembled WGS sequence"/>
</dbReference>
<evidence type="ECO:0000256" key="1">
    <source>
        <dbReference type="SAM" id="SignalP"/>
    </source>
</evidence>
<feature type="chain" id="PRO_5012267562" evidence="1">
    <location>
        <begin position="22"/>
        <end position="164"/>
    </location>
</feature>
<protein>
    <submittedName>
        <fullName evidence="2">Uncharacterized protein</fullName>
    </submittedName>
</protein>
<gene>
    <name evidence="2" type="ORF">SAMN02746062_00502</name>
</gene>
<evidence type="ECO:0000313" key="2">
    <source>
        <dbReference type="EMBL" id="SOD66113.1"/>
    </source>
</evidence>
<keyword evidence="3" id="KW-1185">Reference proteome</keyword>
<organism evidence="2 3">
    <name type="scientific">Alysiella filiformis DSM 16848</name>
    <dbReference type="NCBI Taxonomy" id="1120981"/>
    <lineage>
        <taxon>Bacteria</taxon>
        <taxon>Pseudomonadati</taxon>
        <taxon>Pseudomonadota</taxon>
        <taxon>Betaproteobacteria</taxon>
        <taxon>Neisseriales</taxon>
        <taxon>Neisseriaceae</taxon>
        <taxon>Alysiella</taxon>
    </lineage>
</organism>
<dbReference type="AlphaFoldDB" id="A0A286E5E3"/>
<proteinExistence type="predicted"/>
<accession>A0A286E5E3</accession>
<feature type="signal peptide" evidence="1">
    <location>
        <begin position="1"/>
        <end position="21"/>
    </location>
</feature>
<reference evidence="2 3" key="1">
    <citation type="submission" date="2017-09" db="EMBL/GenBank/DDBJ databases">
        <authorList>
            <person name="Ehlers B."/>
            <person name="Leendertz F.H."/>
        </authorList>
    </citation>
    <scope>NUCLEOTIDE SEQUENCE [LARGE SCALE GENOMIC DNA]</scope>
    <source>
        <strain evidence="2 3">DSM 16848</strain>
    </source>
</reference>
<evidence type="ECO:0000313" key="3">
    <source>
        <dbReference type="Proteomes" id="UP000219669"/>
    </source>
</evidence>
<keyword evidence="1" id="KW-0732">Signal</keyword>
<dbReference type="RefSeq" id="WP_097113585.1">
    <property type="nucleotide sequence ID" value="NZ_CP083931.1"/>
</dbReference>
<name>A0A286E5E3_9NEIS</name>